<organism evidence="1 2">
    <name type="scientific">Virgibacillus kapii</name>
    <dbReference type="NCBI Taxonomy" id="1638645"/>
    <lineage>
        <taxon>Bacteria</taxon>
        <taxon>Bacillati</taxon>
        <taxon>Bacillota</taxon>
        <taxon>Bacilli</taxon>
        <taxon>Bacillales</taxon>
        <taxon>Bacillaceae</taxon>
        <taxon>Virgibacillus</taxon>
    </lineage>
</organism>
<name>A0ABQ2DSZ6_9BACI</name>
<proteinExistence type="predicted"/>
<evidence type="ECO:0000313" key="2">
    <source>
        <dbReference type="Proteomes" id="UP000634435"/>
    </source>
</evidence>
<keyword evidence="2" id="KW-1185">Reference proteome</keyword>
<sequence length="44" mass="5212">MFAHEISYSSSGKKLKKHLYAHAYNITYDIMMSIKRIGKGYYHE</sequence>
<dbReference type="Proteomes" id="UP000634435">
    <property type="component" value="Unassembled WGS sequence"/>
</dbReference>
<protein>
    <submittedName>
        <fullName evidence="1">Uncharacterized protein</fullName>
    </submittedName>
</protein>
<comment type="caution">
    <text evidence="1">The sequence shown here is derived from an EMBL/GenBank/DDBJ whole genome shotgun (WGS) entry which is preliminary data.</text>
</comment>
<evidence type="ECO:0000313" key="1">
    <source>
        <dbReference type="EMBL" id="GGJ72200.1"/>
    </source>
</evidence>
<reference evidence="2" key="1">
    <citation type="journal article" date="2019" name="Int. J. Syst. Evol. Microbiol.">
        <title>The Global Catalogue of Microorganisms (GCM) 10K type strain sequencing project: providing services to taxonomists for standard genome sequencing and annotation.</title>
        <authorList>
            <consortium name="The Broad Institute Genomics Platform"/>
            <consortium name="The Broad Institute Genome Sequencing Center for Infectious Disease"/>
            <person name="Wu L."/>
            <person name="Ma J."/>
        </authorList>
    </citation>
    <scope>NUCLEOTIDE SEQUENCE [LARGE SCALE GENOMIC DNA]</scope>
    <source>
        <strain evidence="2">JCM 30071</strain>
    </source>
</reference>
<accession>A0ABQ2DSZ6</accession>
<dbReference type="EMBL" id="BMPN01000007">
    <property type="protein sequence ID" value="GGJ72200.1"/>
    <property type="molecule type" value="Genomic_DNA"/>
</dbReference>
<gene>
    <name evidence="1" type="ORF">GCM10007111_37230</name>
</gene>